<organism evidence="1 2">
    <name type="scientific">Solanum verrucosum</name>
    <dbReference type="NCBI Taxonomy" id="315347"/>
    <lineage>
        <taxon>Eukaryota</taxon>
        <taxon>Viridiplantae</taxon>
        <taxon>Streptophyta</taxon>
        <taxon>Embryophyta</taxon>
        <taxon>Tracheophyta</taxon>
        <taxon>Spermatophyta</taxon>
        <taxon>Magnoliopsida</taxon>
        <taxon>eudicotyledons</taxon>
        <taxon>Gunneridae</taxon>
        <taxon>Pentapetalae</taxon>
        <taxon>asterids</taxon>
        <taxon>lamiids</taxon>
        <taxon>Solanales</taxon>
        <taxon>Solanaceae</taxon>
        <taxon>Solanoideae</taxon>
        <taxon>Solaneae</taxon>
        <taxon>Solanum</taxon>
    </lineage>
</organism>
<evidence type="ECO:0000313" key="1">
    <source>
        <dbReference type="EMBL" id="WMV23684.1"/>
    </source>
</evidence>
<protein>
    <submittedName>
        <fullName evidence="1">Uncharacterized protein</fullName>
    </submittedName>
</protein>
<reference evidence="1" key="1">
    <citation type="submission" date="2023-08" db="EMBL/GenBank/DDBJ databases">
        <title>A de novo genome assembly of Solanum verrucosum Schlechtendal, a Mexican diploid species geographically isolated from the other diploid A-genome species in potato relatives.</title>
        <authorList>
            <person name="Hosaka K."/>
        </authorList>
    </citation>
    <scope>NUCLEOTIDE SEQUENCE</scope>
    <source>
        <tissue evidence="1">Young leaves</tissue>
    </source>
</reference>
<dbReference type="Proteomes" id="UP001234989">
    <property type="component" value="Chromosome 4"/>
</dbReference>
<accession>A0AAF0QH78</accession>
<evidence type="ECO:0000313" key="2">
    <source>
        <dbReference type="Proteomes" id="UP001234989"/>
    </source>
</evidence>
<sequence>MITLSKEIFLTI</sequence>
<keyword evidence="2" id="KW-1185">Reference proteome</keyword>
<name>A0AAF0QH78_SOLVR</name>
<proteinExistence type="predicted"/>
<dbReference type="EMBL" id="CP133615">
    <property type="protein sequence ID" value="WMV23684.1"/>
    <property type="molecule type" value="Genomic_DNA"/>
</dbReference>
<gene>
    <name evidence="1" type="ORF">MTR67_017069</name>
</gene>